<keyword evidence="2" id="KW-1185">Reference proteome</keyword>
<dbReference type="AlphaFoldDB" id="A0A3P3U9H3"/>
<protein>
    <submittedName>
        <fullName evidence="1">Uncharacterized protein</fullName>
    </submittedName>
</protein>
<accession>A0A3P3U9H3</accession>
<sequence length="96" mass="10964">MRVSQVYQYDNNENLSNVSHKSNLLNNPDFETFDSNGNVANGWNMYIGQGINETYEMLAISAVEEKRAQQMTATGLPVEDGMNIWQNYYTQGGRYI</sequence>
<organism evidence="1 2">
    <name type="scientific">Paenibacillus oralis</name>
    <dbReference type="NCBI Taxonomy" id="2490856"/>
    <lineage>
        <taxon>Bacteria</taxon>
        <taxon>Bacillati</taxon>
        <taxon>Bacillota</taxon>
        <taxon>Bacilli</taxon>
        <taxon>Bacillales</taxon>
        <taxon>Paenibacillaceae</taxon>
        <taxon>Paenibacillus</taxon>
    </lineage>
</organism>
<evidence type="ECO:0000313" key="1">
    <source>
        <dbReference type="EMBL" id="RRJ67002.1"/>
    </source>
</evidence>
<gene>
    <name evidence="1" type="ORF">EHV15_31815</name>
</gene>
<comment type="caution">
    <text evidence="1">The sequence shown here is derived from an EMBL/GenBank/DDBJ whole genome shotgun (WGS) entry which is preliminary data.</text>
</comment>
<dbReference type="EMBL" id="RRCN01000001">
    <property type="protein sequence ID" value="RRJ67002.1"/>
    <property type="molecule type" value="Genomic_DNA"/>
</dbReference>
<reference evidence="1 2" key="1">
    <citation type="submission" date="2018-11" db="EMBL/GenBank/DDBJ databases">
        <title>Genome sequencing of Paenibacillus sp. KCOM 3021 (= ChDC PVNT-B20).</title>
        <authorList>
            <person name="Kook J.-K."/>
            <person name="Park S.-N."/>
            <person name="Lim Y.K."/>
        </authorList>
    </citation>
    <scope>NUCLEOTIDE SEQUENCE [LARGE SCALE GENOMIC DNA]</scope>
    <source>
        <strain evidence="1 2">KCOM 3021</strain>
    </source>
</reference>
<dbReference type="RefSeq" id="WP_128634784.1">
    <property type="nucleotide sequence ID" value="NZ_RRCN01000001.1"/>
</dbReference>
<evidence type="ECO:0000313" key="2">
    <source>
        <dbReference type="Proteomes" id="UP000267017"/>
    </source>
</evidence>
<proteinExistence type="predicted"/>
<name>A0A3P3U9H3_9BACL</name>
<dbReference type="Proteomes" id="UP000267017">
    <property type="component" value="Unassembled WGS sequence"/>
</dbReference>
<dbReference type="OrthoDB" id="2493425at2"/>